<comment type="caution">
    <text evidence="12">The sequence shown here is derived from an EMBL/GenBank/DDBJ whole genome shotgun (WGS) entry which is preliminary data.</text>
</comment>
<dbReference type="GO" id="GO:0003855">
    <property type="term" value="F:3-dehydroquinate dehydratase activity"/>
    <property type="evidence" value="ECO:0007669"/>
    <property type="project" value="UniProtKB-UniRule"/>
</dbReference>
<dbReference type="NCBIfam" id="NF003807">
    <property type="entry name" value="PRK05395.1-4"/>
    <property type="match status" value="1"/>
</dbReference>
<dbReference type="EC" id="4.2.1.10" evidence="6 8"/>
<keyword evidence="7 8" id="KW-0456">Lyase</keyword>
<dbReference type="PIRSF" id="PIRSF001399">
    <property type="entry name" value="DHquinase_II"/>
    <property type="match status" value="1"/>
</dbReference>
<feature type="site" description="Transition state stabilizer" evidence="8 11">
    <location>
        <position position="18"/>
    </location>
</feature>
<dbReference type="NCBIfam" id="NF003804">
    <property type="entry name" value="PRK05395.1-1"/>
    <property type="match status" value="1"/>
</dbReference>
<evidence type="ECO:0000256" key="8">
    <source>
        <dbReference type="HAMAP-Rule" id="MF_00169"/>
    </source>
</evidence>
<comment type="subunit">
    <text evidence="5 8">Homododecamer.</text>
</comment>
<accession>A0AAE3HRZ3</accession>
<sequence>MAKITILHGPNLNLLGQREANIYGDVSLKEINDTLHTLAQGHALECFQSNAEHELVEKIHLASKDKVDFLIINPAALTHTSISLRDALLATKIPFIEVHLSNPLAREVFRHHSYFSDIAVGVVSGLGAQGYYAALNAALSILKH</sequence>
<feature type="binding site" evidence="8 10">
    <location>
        <position position="110"/>
    </location>
    <ligand>
        <name>substrate</name>
    </ligand>
</feature>
<evidence type="ECO:0000256" key="1">
    <source>
        <dbReference type="ARBA" id="ARBA00001864"/>
    </source>
</evidence>
<feature type="binding site" evidence="8 10">
    <location>
        <position position="79"/>
    </location>
    <ligand>
        <name>substrate</name>
    </ligand>
</feature>
<proteinExistence type="inferred from homology"/>
<dbReference type="GO" id="GO:0009423">
    <property type="term" value="P:chorismate biosynthetic process"/>
    <property type="evidence" value="ECO:0007669"/>
    <property type="project" value="UniProtKB-UniRule"/>
</dbReference>
<feature type="binding site" evidence="8 10">
    <location>
        <position position="73"/>
    </location>
    <ligand>
        <name>substrate</name>
    </ligand>
</feature>
<dbReference type="SUPFAM" id="SSF52304">
    <property type="entry name" value="Type II 3-dehydroquinate dehydratase"/>
    <property type="match status" value="1"/>
</dbReference>
<dbReference type="GO" id="GO:0009073">
    <property type="term" value="P:aromatic amino acid family biosynthetic process"/>
    <property type="evidence" value="ECO:0007669"/>
    <property type="project" value="UniProtKB-KW"/>
</dbReference>
<feature type="binding site" evidence="8 10">
    <location>
        <begin position="100"/>
        <end position="101"/>
    </location>
    <ligand>
        <name>substrate</name>
    </ligand>
</feature>
<dbReference type="InterPro" id="IPR001874">
    <property type="entry name" value="DHquinase_II"/>
</dbReference>
<comment type="pathway">
    <text evidence="3 8">Metabolic intermediate biosynthesis; chorismate biosynthesis; chorismate from D-erythrose 4-phosphate and phosphoenolpyruvate: step 3/7.</text>
</comment>
<keyword evidence="8" id="KW-0057">Aromatic amino acid biosynthesis</keyword>
<evidence type="ECO:0000256" key="11">
    <source>
        <dbReference type="PIRSR" id="PIRSR001399-3"/>
    </source>
</evidence>
<comment type="catalytic activity">
    <reaction evidence="1 8">
        <text>3-dehydroquinate = 3-dehydroshikimate + H2O</text>
        <dbReference type="Rhea" id="RHEA:21096"/>
        <dbReference type="ChEBI" id="CHEBI:15377"/>
        <dbReference type="ChEBI" id="CHEBI:16630"/>
        <dbReference type="ChEBI" id="CHEBI:32364"/>
        <dbReference type="EC" id="4.2.1.10"/>
    </reaction>
</comment>
<evidence type="ECO:0000256" key="9">
    <source>
        <dbReference type="PIRSR" id="PIRSR001399-1"/>
    </source>
</evidence>
<dbReference type="NCBIfam" id="TIGR01088">
    <property type="entry name" value="aroQ"/>
    <property type="match status" value="1"/>
</dbReference>
<gene>
    <name evidence="8 12" type="primary">aroQ</name>
    <name evidence="12" type="ORF">CC99x_011585</name>
</gene>
<dbReference type="RefSeq" id="WP_057625204.1">
    <property type="nucleotide sequence ID" value="NZ_LKHV02000001.1"/>
</dbReference>
<organism evidence="12 13">
    <name type="scientific">Candidatus Berkiella cookevillensis</name>
    <dbReference type="NCBI Taxonomy" id="437022"/>
    <lineage>
        <taxon>Bacteria</taxon>
        <taxon>Pseudomonadati</taxon>
        <taxon>Pseudomonadota</taxon>
        <taxon>Gammaproteobacteria</taxon>
        <taxon>Candidatus Berkiellales</taxon>
        <taxon>Candidatus Berkiellaceae</taxon>
        <taxon>Candidatus Berkiella</taxon>
    </lineage>
</organism>
<dbReference type="PANTHER" id="PTHR21272:SF3">
    <property type="entry name" value="CATABOLIC 3-DEHYDROQUINASE"/>
    <property type="match status" value="1"/>
</dbReference>
<evidence type="ECO:0000256" key="3">
    <source>
        <dbReference type="ARBA" id="ARBA00004902"/>
    </source>
</evidence>
<keyword evidence="8" id="KW-0028">Amino-acid biosynthesis</keyword>
<dbReference type="HAMAP" id="MF_00169">
    <property type="entry name" value="AroQ"/>
    <property type="match status" value="1"/>
</dbReference>
<dbReference type="GO" id="GO:0019631">
    <property type="term" value="P:quinate catabolic process"/>
    <property type="evidence" value="ECO:0007669"/>
    <property type="project" value="TreeGrafter"/>
</dbReference>
<keyword evidence="13" id="KW-1185">Reference proteome</keyword>
<dbReference type="Gene3D" id="3.40.50.9100">
    <property type="entry name" value="Dehydroquinase, class II"/>
    <property type="match status" value="1"/>
</dbReference>
<evidence type="ECO:0000313" key="13">
    <source>
        <dbReference type="Proteomes" id="UP000051494"/>
    </source>
</evidence>
<dbReference type="GO" id="GO:0008652">
    <property type="term" value="P:amino acid biosynthetic process"/>
    <property type="evidence" value="ECO:0007669"/>
    <property type="project" value="UniProtKB-KW"/>
</dbReference>
<feature type="binding site" evidence="8 10">
    <location>
        <position position="86"/>
    </location>
    <ligand>
        <name>substrate</name>
    </ligand>
</feature>
<comment type="function">
    <text evidence="2 8">Catalyzes a trans-dehydration via an enolate intermediate.</text>
</comment>
<dbReference type="NCBIfam" id="NF003805">
    <property type="entry name" value="PRK05395.1-2"/>
    <property type="match status" value="1"/>
</dbReference>
<dbReference type="Pfam" id="PF01220">
    <property type="entry name" value="DHquinase_II"/>
    <property type="match status" value="1"/>
</dbReference>
<dbReference type="PROSITE" id="PS01029">
    <property type="entry name" value="DEHYDROQUINASE_II"/>
    <property type="match status" value="1"/>
</dbReference>
<comment type="similarity">
    <text evidence="4 8">Belongs to the type-II 3-dehydroquinase family.</text>
</comment>
<dbReference type="EMBL" id="LKHV02000001">
    <property type="protein sequence ID" value="MCS5709537.1"/>
    <property type="molecule type" value="Genomic_DNA"/>
</dbReference>
<dbReference type="Proteomes" id="UP000051494">
    <property type="component" value="Unassembled WGS sequence"/>
</dbReference>
<dbReference type="CDD" id="cd00466">
    <property type="entry name" value="DHQase_II"/>
    <property type="match status" value="1"/>
</dbReference>
<reference evidence="12" key="1">
    <citation type="journal article" date="2016" name="Genome Announc.">
        <title>Draft Genome Sequences of Two Novel Amoeba-Resistant Intranuclear Bacteria, 'Candidatus Berkiella cookevillensis' and 'Candidatus Berkiella aquae'.</title>
        <authorList>
            <person name="Mehari Y.T."/>
            <person name="Arivett B.A."/>
            <person name="Farone A.L."/>
            <person name="Gunderson J.H."/>
            <person name="Farone M.B."/>
        </authorList>
    </citation>
    <scope>NUCLEOTIDE SEQUENCE</scope>
    <source>
        <strain evidence="12">CC99</strain>
    </source>
</reference>
<dbReference type="InterPro" id="IPR018509">
    <property type="entry name" value="DHquinase_II_CS"/>
</dbReference>
<feature type="active site" description="Proton donor" evidence="8 9">
    <location>
        <position position="99"/>
    </location>
</feature>
<evidence type="ECO:0000256" key="6">
    <source>
        <dbReference type="ARBA" id="ARBA00012060"/>
    </source>
</evidence>
<dbReference type="InterPro" id="IPR036441">
    <property type="entry name" value="DHquinase_II_sf"/>
</dbReference>
<protein>
    <recommendedName>
        <fullName evidence="6 8">3-dehydroquinate dehydratase</fullName>
        <shortName evidence="8">3-dehydroquinase</shortName>
        <ecNumber evidence="6 8">4.2.1.10</ecNumber>
    </recommendedName>
    <alternativeName>
        <fullName evidence="8">Type II DHQase</fullName>
    </alternativeName>
</protein>
<evidence type="ECO:0000313" key="12">
    <source>
        <dbReference type="EMBL" id="MCS5709537.1"/>
    </source>
</evidence>
<evidence type="ECO:0000256" key="4">
    <source>
        <dbReference type="ARBA" id="ARBA00011037"/>
    </source>
</evidence>
<reference evidence="12" key="2">
    <citation type="submission" date="2021-06" db="EMBL/GenBank/DDBJ databases">
        <title>Genomic Description and Analysis of Intracellular Bacteria, Candidatus Berkiella cookevillensis and Candidatus Berkiella aquae.</title>
        <authorList>
            <person name="Kidane D.T."/>
            <person name="Mehari Y.T."/>
            <person name="Rice F.C."/>
            <person name="Arivett B.A."/>
            <person name="Farone A.L."/>
            <person name="Berk S.G."/>
            <person name="Farone M.B."/>
        </authorList>
    </citation>
    <scope>NUCLEOTIDE SEQUENCE</scope>
    <source>
        <strain evidence="12">CC99</strain>
    </source>
</reference>
<evidence type="ECO:0000256" key="2">
    <source>
        <dbReference type="ARBA" id="ARBA00003924"/>
    </source>
</evidence>
<name>A0AAE3HRZ3_9GAMM</name>
<dbReference type="AlphaFoldDB" id="A0AAE3HRZ3"/>
<evidence type="ECO:0000256" key="5">
    <source>
        <dbReference type="ARBA" id="ARBA00011193"/>
    </source>
</evidence>
<dbReference type="PANTHER" id="PTHR21272">
    <property type="entry name" value="CATABOLIC 3-DEHYDROQUINASE"/>
    <property type="match status" value="1"/>
</dbReference>
<feature type="active site" description="Proton acceptor" evidence="8 9">
    <location>
        <position position="23"/>
    </location>
</feature>
<evidence type="ECO:0000256" key="7">
    <source>
        <dbReference type="ARBA" id="ARBA00023239"/>
    </source>
</evidence>
<evidence type="ECO:0000256" key="10">
    <source>
        <dbReference type="PIRSR" id="PIRSR001399-2"/>
    </source>
</evidence>